<keyword evidence="3" id="KW-0862">Zinc</keyword>
<comment type="caution">
    <text evidence="6">The sequence shown here is derived from an EMBL/GenBank/DDBJ whole genome shotgun (WGS) entry which is preliminary data.</text>
</comment>
<evidence type="ECO:0000256" key="1">
    <source>
        <dbReference type="ARBA" id="ARBA00005495"/>
    </source>
</evidence>
<dbReference type="InterPro" id="IPR006913">
    <property type="entry name" value="CENP-V/GFA"/>
</dbReference>
<feature type="domain" description="CENP-V/GFA" evidence="5">
    <location>
        <begin position="10"/>
        <end position="127"/>
    </location>
</feature>
<reference evidence="6 7" key="1">
    <citation type="submission" date="2019-03" db="EMBL/GenBank/DDBJ databases">
        <title>Genomic Encyclopedia of Type Strains, Phase IV (KMG-IV): sequencing the most valuable type-strain genomes for metagenomic binning, comparative biology and taxonomic classification.</title>
        <authorList>
            <person name="Goeker M."/>
        </authorList>
    </citation>
    <scope>NUCLEOTIDE SEQUENCE [LARGE SCALE GENOMIC DNA]</scope>
    <source>
        <strain evidence="6 7">DSM 25488</strain>
    </source>
</reference>
<gene>
    <name evidence="6" type="ORF">C8D91_2377</name>
</gene>
<proteinExistence type="inferred from homology"/>
<name>A0A4R6XLJ0_9GAMM</name>
<sequence>MSKAAEPTIHQGSCLCGAIKFKVTGQLGAGEMCHCQQCRQWTGHIYASTEVPRMALSIDDESRLKWYPSSKKVRRGFCADCGSPMFFDPIDQEKHQWIAIALGSFTTPTAVKIEQHIFTLEKGDYYEITDGAKQNET</sequence>
<dbReference type="PANTHER" id="PTHR33337">
    <property type="entry name" value="GFA DOMAIN-CONTAINING PROTEIN"/>
    <property type="match status" value="1"/>
</dbReference>
<evidence type="ECO:0000259" key="5">
    <source>
        <dbReference type="PROSITE" id="PS51891"/>
    </source>
</evidence>
<dbReference type="EMBL" id="SNZB01000005">
    <property type="protein sequence ID" value="TDR18457.1"/>
    <property type="molecule type" value="Genomic_DNA"/>
</dbReference>
<keyword evidence="7" id="KW-1185">Reference proteome</keyword>
<dbReference type="AlphaFoldDB" id="A0A4R6XLJ0"/>
<dbReference type="PANTHER" id="PTHR33337:SF40">
    <property type="entry name" value="CENP-V_GFA DOMAIN-CONTAINING PROTEIN-RELATED"/>
    <property type="match status" value="1"/>
</dbReference>
<accession>A0A4R6XLJ0</accession>
<protein>
    <recommendedName>
        <fullName evidence="5">CENP-V/GFA domain-containing protein</fullName>
    </recommendedName>
</protein>
<dbReference type="PROSITE" id="PS51891">
    <property type="entry name" value="CENP_V_GFA"/>
    <property type="match status" value="1"/>
</dbReference>
<keyword evidence="4" id="KW-0456">Lyase</keyword>
<dbReference type="InterPro" id="IPR011057">
    <property type="entry name" value="Mss4-like_sf"/>
</dbReference>
<dbReference type="GO" id="GO:0016846">
    <property type="term" value="F:carbon-sulfur lyase activity"/>
    <property type="evidence" value="ECO:0007669"/>
    <property type="project" value="InterPro"/>
</dbReference>
<comment type="similarity">
    <text evidence="1">Belongs to the Gfa family.</text>
</comment>
<dbReference type="Gene3D" id="3.90.1590.10">
    <property type="entry name" value="glutathione-dependent formaldehyde- activating enzyme (gfa)"/>
    <property type="match status" value="1"/>
</dbReference>
<organism evidence="6 7">
    <name type="scientific">Marinicella litoralis</name>
    <dbReference type="NCBI Taxonomy" id="644220"/>
    <lineage>
        <taxon>Bacteria</taxon>
        <taxon>Pseudomonadati</taxon>
        <taxon>Pseudomonadota</taxon>
        <taxon>Gammaproteobacteria</taxon>
        <taxon>Lysobacterales</taxon>
        <taxon>Marinicellaceae</taxon>
        <taxon>Marinicella</taxon>
    </lineage>
</organism>
<evidence type="ECO:0000256" key="3">
    <source>
        <dbReference type="ARBA" id="ARBA00022833"/>
    </source>
</evidence>
<dbReference type="SUPFAM" id="SSF51316">
    <property type="entry name" value="Mss4-like"/>
    <property type="match status" value="1"/>
</dbReference>
<dbReference type="GO" id="GO:0046872">
    <property type="term" value="F:metal ion binding"/>
    <property type="evidence" value="ECO:0007669"/>
    <property type="project" value="UniProtKB-KW"/>
</dbReference>
<evidence type="ECO:0000313" key="6">
    <source>
        <dbReference type="EMBL" id="TDR18457.1"/>
    </source>
</evidence>
<dbReference type="Proteomes" id="UP000295724">
    <property type="component" value="Unassembled WGS sequence"/>
</dbReference>
<keyword evidence="2" id="KW-0479">Metal-binding</keyword>
<evidence type="ECO:0000256" key="4">
    <source>
        <dbReference type="ARBA" id="ARBA00023239"/>
    </source>
</evidence>
<dbReference type="RefSeq" id="WP_211337062.1">
    <property type="nucleotide sequence ID" value="NZ_NIHB01000003.1"/>
</dbReference>
<evidence type="ECO:0000256" key="2">
    <source>
        <dbReference type="ARBA" id="ARBA00022723"/>
    </source>
</evidence>
<evidence type="ECO:0000313" key="7">
    <source>
        <dbReference type="Proteomes" id="UP000295724"/>
    </source>
</evidence>
<dbReference type="Pfam" id="PF04828">
    <property type="entry name" value="GFA"/>
    <property type="match status" value="1"/>
</dbReference>